<feature type="transmembrane region" description="Helical" evidence="4">
    <location>
        <begin position="180"/>
        <end position="199"/>
    </location>
</feature>
<keyword evidence="3" id="KW-0804">Transcription</keyword>
<name>A0A250B4A2_9GAMM</name>
<evidence type="ECO:0000256" key="3">
    <source>
        <dbReference type="ARBA" id="ARBA00023163"/>
    </source>
</evidence>
<evidence type="ECO:0000256" key="2">
    <source>
        <dbReference type="ARBA" id="ARBA00023125"/>
    </source>
</evidence>
<evidence type="ECO:0000256" key="1">
    <source>
        <dbReference type="ARBA" id="ARBA00023015"/>
    </source>
</evidence>
<gene>
    <name evidence="6" type="ORF">AWC35_17135</name>
</gene>
<organism evidence="6 7">
    <name type="scientific">Gibbsiella quercinecans</name>
    <dbReference type="NCBI Taxonomy" id="929813"/>
    <lineage>
        <taxon>Bacteria</taxon>
        <taxon>Pseudomonadati</taxon>
        <taxon>Pseudomonadota</taxon>
        <taxon>Gammaproteobacteria</taxon>
        <taxon>Enterobacterales</taxon>
        <taxon>Yersiniaceae</taxon>
        <taxon>Gibbsiella</taxon>
    </lineage>
</organism>
<dbReference type="PROSITE" id="PS01124">
    <property type="entry name" value="HTH_ARAC_FAMILY_2"/>
    <property type="match status" value="1"/>
</dbReference>
<keyword evidence="2" id="KW-0238">DNA-binding</keyword>
<evidence type="ECO:0000256" key="4">
    <source>
        <dbReference type="SAM" id="Phobius"/>
    </source>
</evidence>
<dbReference type="Pfam" id="PF12833">
    <property type="entry name" value="HTH_18"/>
    <property type="match status" value="1"/>
</dbReference>
<proteinExistence type="predicted"/>
<dbReference type="AlphaFoldDB" id="A0A250B4A2"/>
<feature type="transmembrane region" description="Helical" evidence="4">
    <location>
        <begin position="148"/>
        <end position="168"/>
    </location>
</feature>
<accession>A0A250B4A2</accession>
<dbReference type="KEGG" id="gqu:AWC35_17135"/>
<sequence length="340" mass="38168">MPLVPLSFLFSLMCLILLLRLGRPQRQRWAFQLLLLLCIWQSLLIGVRYGYHVALFNPLQPFGAVLVPVLSYLALLTSAQGRLSRYTYGHLLLPLWVWLVVRWAPVLLDASIVASYLGYGIAMLFYLRRGENCLQQVALTESWLSYRLWRALGAVLILCSMAEIVIIVDFELFDGRLAALVATVSNTLLALGVALALGLMRPPEAAVEPVAEPGGEERAAPEQTAAWFAQICQRLQQDNLYLTPELNLASLARKVGLPARKVSQAINQQTGMNVSQYVNQLRIQQAAAWLRGSEKPVTEIMLDAGFITKSNFNREFQRVLGMSPSEWRRQQTENENNNSL</sequence>
<dbReference type="OrthoDB" id="345413at2"/>
<dbReference type="GO" id="GO:0043565">
    <property type="term" value="F:sequence-specific DNA binding"/>
    <property type="evidence" value="ECO:0007669"/>
    <property type="project" value="InterPro"/>
</dbReference>
<dbReference type="GO" id="GO:0003700">
    <property type="term" value="F:DNA-binding transcription factor activity"/>
    <property type="evidence" value="ECO:0007669"/>
    <property type="project" value="InterPro"/>
</dbReference>
<dbReference type="RefSeq" id="WP_095847511.1">
    <property type="nucleotide sequence ID" value="NZ_CP014136.1"/>
</dbReference>
<keyword evidence="4" id="KW-0812">Transmembrane</keyword>
<feature type="transmembrane region" description="Helical" evidence="4">
    <location>
        <begin position="29"/>
        <end position="47"/>
    </location>
</feature>
<dbReference type="InterPro" id="IPR009057">
    <property type="entry name" value="Homeodomain-like_sf"/>
</dbReference>
<dbReference type="SUPFAM" id="SSF46689">
    <property type="entry name" value="Homeodomain-like"/>
    <property type="match status" value="1"/>
</dbReference>
<feature type="transmembrane region" description="Helical" evidence="4">
    <location>
        <begin position="110"/>
        <end position="127"/>
    </location>
</feature>
<dbReference type="Proteomes" id="UP000217182">
    <property type="component" value="Chromosome"/>
</dbReference>
<dbReference type="PANTHER" id="PTHR43280:SF29">
    <property type="entry name" value="ARAC-FAMILY TRANSCRIPTIONAL REGULATOR"/>
    <property type="match status" value="1"/>
</dbReference>
<reference evidence="6 7" key="1">
    <citation type="submission" date="2016-01" db="EMBL/GenBank/DDBJ databases">
        <authorList>
            <person name="Oliw E.H."/>
        </authorList>
    </citation>
    <scope>NUCLEOTIDE SEQUENCE [LARGE SCALE GENOMIC DNA]</scope>
    <source>
        <strain evidence="6 7">FRB97</strain>
    </source>
</reference>
<evidence type="ECO:0000313" key="7">
    <source>
        <dbReference type="Proteomes" id="UP000217182"/>
    </source>
</evidence>
<dbReference type="InterPro" id="IPR018060">
    <property type="entry name" value="HTH_AraC"/>
</dbReference>
<evidence type="ECO:0000313" key="6">
    <source>
        <dbReference type="EMBL" id="ATA20925.1"/>
    </source>
</evidence>
<feature type="transmembrane region" description="Helical" evidence="4">
    <location>
        <begin position="6"/>
        <end position="22"/>
    </location>
</feature>
<dbReference type="PANTHER" id="PTHR43280">
    <property type="entry name" value="ARAC-FAMILY TRANSCRIPTIONAL REGULATOR"/>
    <property type="match status" value="1"/>
</dbReference>
<protein>
    <submittedName>
        <fullName evidence="6">AraC family transcriptional regulator</fullName>
    </submittedName>
</protein>
<keyword evidence="4" id="KW-0472">Membrane</keyword>
<feature type="transmembrane region" description="Helical" evidence="4">
    <location>
        <begin position="86"/>
        <end position="104"/>
    </location>
</feature>
<dbReference type="Gene3D" id="1.10.10.60">
    <property type="entry name" value="Homeodomain-like"/>
    <property type="match status" value="1"/>
</dbReference>
<feature type="domain" description="HTH araC/xylS-type" evidence="5">
    <location>
        <begin position="229"/>
        <end position="330"/>
    </location>
</feature>
<dbReference type="EMBL" id="CP014136">
    <property type="protein sequence ID" value="ATA20925.1"/>
    <property type="molecule type" value="Genomic_DNA"/>
</dbReference>
<feature type="transmembrane region" description="Helical" evidence="4">
    <location>
        <begin position="59"/>
        <end position="79"/>
    </location>
</feature>
<keyword evidence="4" id="KW-1133">Transmembrane helix</keyword>
<dbReference type="SMART" id="SM00342">
    <property type="entry name" value="HTH_ARAC"/>
    <property type="match status" value="1"/>
</dbReference>
<evidence type="ECO:0000259" key="5">
    <source>
        <dbReference type="PROSITE" id="PS01124"/>
    </source>
</evidence>
<keyword evidence="7" id="KW-1185">Reference proteome</keyword>
<keyword evidence="1" id="KW-0805">Transcription regulation</keyword>